<dbReference type="EMBL" id="JACVXA010000036">
    <property type="protein sequence ID" value="MBE3638996.1"/>
    <property type="molecule type" value="Genomic_DNA"/>
</dbReference>
<gene>
    <name evidence="2" type="ORF">ICN82_12360</name>
</gene>
<organism evidence="2 3">
    <name type="scientific">Mangrovicoccus algicola</name>
    <dbReference type="NCBI Taxonomy" id="2771008"/>
    <lineage>
        <taxon>Bacteria</taxon>
        <taxon>Pseudomonadati</taxon>
        <taxon>Pseudomonadota</taxon>
        <taxon>Alphaproteobacteria</taxon>
        <taxon>Rhodobacterales</taxon>
        <taxon>Paracoccaceae</taxon>
        <taxon>Mangrovicoccus</taxon>
    </lineage>
</organism>
<evidence type="ECO:0000313" key="2">
    <source>
        <dbReference type="EMBL" id="MBE3638996.1"/>
    </source>
</evidence>
<accession>A0A8J6ZA92</accession>
<proteinExistence type="predicted"/>
<dbReference type="RefSeq" id="WP_193183202.1">
    <property type="nucleotide sequence ID" value="NZ_JACVXA010000036.1"/>
</dbReference>
<protein>
    <recommendedName>
        <fullName evidence="4">DUF1127 domain-containing protein</fullName>
    </recommendedName>
</protein>
<dbReference type="Proteomes" id="UP000609121">
    <property type="component" value="Unassembled WGS sequence"/>
</dbReference>
<evidence type="ECO:0000313" key="3">
    <source>
        <dbReference type="Proteomes" id="UP000609121"/>
    </source>
</evidence>
<keyword evidence="3" id="KW-1185">Reference proteome</keyword>
<evidence type="ECO:0008006" key="4">
    <source>
        <dbReference type="Google" id="ProtNLM"/>
    </source>
</evidence>
<dbReference type="AlphaFoldDB" id="A0A8J6ZA92"/>
<evidence type="ECO:0000256" key="1">
    <source>
        <dbReference type="SAM" id="MobiDB-lite"/>
    </source>
</evidence>
<feature type="region of interest" description="Disordered" evidence="1">
    <location>
        <begin position="57"/>
        <end position="76"/>
    </location>
</feature>
<reference evidence="2" key="1">
    <citation type="submission" date="2020-09" db="EMBL/GenBank/DDBJ databases">
        <title>A novel bacterium of genus Mangrovicoccus, isolated from South China Sea.</title>
        <authorList>
            <person name="Huang H."/>
            <person name="Mo K."/>
            <person name="Hu Y."/>
        </authorList>
    </citation>
    <scope>NUCLEOTIDE SEQUENCE</scope>
    <source>
        <strain evidence="2">HB182678</strain>
    </source>
</reference>
<sequence length="76" mass="8364">MTIMKQTIPGTPMPLSVAIDALVAEYGSGRFVLAALVGCLRAPALRRRLEEMPDHLRRDIGLPVGRGPLRRGERSR</sequence>
<name>A0A8J6ZA92_9RHOB</name>
<comment type="caution">
    <text evidence="2">The sequence shown here is derived from an EMBL/GenBank/DDBJ whole genome shotgun (WGS) entry which is preliminary data.</text>
</comment>